<evidence type="ECO:0000313" key="1">
    <source>
        <dbReference type="EMBL" id="MBW0498778.1"/>
    </source>
</evidence>
<comment type="caution">
    <text evidence="1">The sequence shown here is derived from an EMBL/GenBank/DDBJ whole genome shotgun (WGS) entry which is preliminary data.</text>
</comment>
<organism evidence="1 2">
    <name type="scientific">Austropuccinia psidii MF-1</name>
    <dbReference type="NCBI Taxonomy" id="1389203"/>
    <lineage>
        <taxon>Eukaryota</taxon>
        <taxon>Fungi</taxon>
        <taxon>Dikarya</taxon>
        <taxon>Basidiomycota</taxon>
        <taxon>Pucciniomycotina</taxon>
        <taxon>Pucciniomycetes</taxon>
        <taxon>Pucciniales</taxon>
        <taxon>Sphaerophragmiaceae</taxon>
        <taxon>Austropuccinia</taxon>
    </lineage>
</organism>
<proteinExistence type="predicted"/>
<sequence>MVEIEDSPGPVKRIFKDGKIRLNGKYQKQYFVRFKNQTADKDKWLVQDSILDGNLHITRLRVSQGLLDRKTRVAWHSAIRELTWNTPKE</sequence>
<protein>
    <submittedName>
        <fullName evidence="1">Uncharacterized protein</fullName>
    </submittedName>
</protein>
<dbReference type="Proteomes" id="UP000765509">
    <property type="component" value="Unassembled WGS sequence"/>
</dbReference>
<dbReference type="OrthoDB" id="2514203at2759"/>
<gene>
    <name evidence="1" type="ORF">O181_038493</name>
</gene>
<dbReference type="EMBL" id="AVOT02014895">
    <property type="protein sequence ID" value="MBW0498778.1"/>
    <property type="molecule type" value="Genomic_DNA"/>
</dbReference>
<keyword evidence="2" id="KW-1185">Reference proteome</keyword>
<accession>A0A9Q3DDG4</accession>
<dbReference type="AlphaFoldDB" id="A0A9Q3DDG4"/>
<name>A0A9Q3DDG4_9BASI</name>
<reference evidence="1" key="1">
    <citation type="submission" date="2021-03" db="EMBL/GenBank/DDBJ databases">
        <title>Draft genome sequence of rust myrtle Austropuccinia psidii MF-1, a brazilian biotype.</title>
        <authorList>
            <person name="Quecine M.C."/>
            <person name="Pachon D.M.R."/>
            <person name="Bonatelli M.L."/>
            <person name="Correr F.H."/>
            <person name="Franceschini L.M."/>
            <person name="Leite T.F."/>
            <person name="Margarido G.R.A."/>
            <person name="Almeida C.A."/>
            <person name="Ferrarezi J.A."/>
            <person name="Labate C.A."/>
        </authorList>
    </citation>
    <scope>NUCLEOTIDE SEQUENCE</scope>
    <source>
        <strain evidence="1">MF-1</strain>
    </source>
</reference>
<evidence type="ECO:0000313" key="2">
    <source>
        <dbReference type="Proteomes" id="UP000765509"/>
    </source>
</evidence>